<keyword evidence="4" id="KW-1185">Reference proteome</keyword>
<feature type="transmembrane region" description="Helical" evidence="1">
    <location>
        <begin position="21"/>
        <end position="38"/>
    </location>
</feature>
<dbReference type="PANTHER" id="PTHR46791:SF13">
    <property type="entry name" value="CLR5 DOMAIN-CONTAINING PROTEIN"/>
    <property type="match status" value="1"/>
</dbReference>
<name>A0A6J8CIH3_MYTCO</name>
<dbReference type="PANTHER" id="PTHR46791">
    <property type="entry name" value="EXPRESSED PROTEIN"/>
    <property type="match status" value="1"/>
</dbReference>
<accession>A0A6J8CIH3</accession>
<keyword evidence="1" id="KW-1133">Transmembrane helix</keyword>
<reference evidence="3 4" key="1">
    <citation type="submission" date="2020-06" db="EMBL/GenBank/DDBJ databases">
        <authorList>
            <person name="Li R."/>
            <person name="Bekaert M."/>
        </authorList>
    </citation>
    <scope>NUCLEOTIDE SEQUENCE [LARGE SCALE GENOMIC DNA]</scope>
    <source>
        <strain evidence="4">wild</strain>
    </source>
</reference>
<gene>
    <name evidence="3" type="ORF">MCOR_29981</name>
</gene>
<dbReference type="OrthoDB" id="6041596at2759"/>
<evidence type="ECO:0000313" key="4">
    <source>
        <dbReference type="Proteomes" id="UP000507470"/>
    </source>
</evidence>
<proteinExistence type="predicted"/>
<keyword evidence="1" id="KW-0812">Transmembrane</keyword>
<evidence type="ECO:0000259" key="2">
    <source>
        <dbReference type="Pfam" id="PF24764"/>
    </source>
</evidence>
<dbReference type="Proteomes" id="UP000507470">
    <property type="component" value="Unassembled WGS sequence"/>
</dbReference>
<keyword evidence="1" id="KW-0472">Membrane</keyword>
<feature type="domain" description="Integrase core" evidence="2">
    <location>
        <begin position="120"/>
        <end position="297"/>
    </location>
</feature>
<evidence type="ECO:0000313" key="3">
    <source>
        <dbReference type="EMBL" id="CAC5395296.1"/>
    </source>
</evidence>
<sequence length="388" mass="45213">MNFQNKYIQLYFKVGFSNKKILLLLAHLNKLVISMSTLKRRLRFLGLFRRKKYADLLEVAVFILQQQETSGKLHGYRCMHLKCIQSGFNIPRDTDSQLMKIIDPDGVKCRLSRKLRRRQYASPGPNFAWHIDSYDKLKPYGIAINGCIDGFSRYMVWLEAGTTNSDLKVISNYFIKAVKEKAGCPQRVRSDFGTEDVYVANRQKFLRRNHNDEFAGDKSYLSGKSTHNQRIEWFWGILRKQMVQYYMDLFADLCKDGHNMFCGDFVDKSVIQFCFMDIIQSDLDDLRCTWNKHTMQKKPGNGSGKRPILLYSIPHIYNAEDHLYSTDEMEVLVCEGETTPKKMCDETVFELCTGLMTENNLMKPSNANECKKLYVTLRQILKHELAEL</sequence>
<dbReference type="EMBL" id="CACVKT020005462">
    <property type="protein sequence ID" value="CAC5395296.1"/>
    <property type="molecule type" value="Genomic_DNA"/>
</dbReference>
<protein>
    <recommendedName>
        <fullName evidence="2">Integrase core domain-containing protein</fullName>
    </recommendedName>
</protein>
<dbReference type="InterPro" id="IPR058913">
    <property type="entry name" value="Integrase_dom_put"/>
</dbReference>
<evidence type="ECO:0000256" key="1">
    <source>
        <dbReference type="SAM" id="Phobius"/>
    </source>
</evidence>
<dbReference type="Pfam" id="PF24764">
    <property type="entry name" value="rva_4"/>
    <property type="match status" value="1"/>
</dbReference>
<organism evidence="3 4">
    <name type="scientific">Mytilus coruscus</name>
    <name type="common">Sea mussel</name>
    <dbReference type="NCBI Taxonomy" id="42192"/>
    <lineage>
        <taxon>Eukaryota</taxon>
        <taxon>Metazoa</taxon>
        <taxon>Spiralia</taxon>
        <taxon>Lophotrochozoa</taxon>
        <taxon>Mollusca</taxon>
        <taxon>Bivalvia</taxon>
        <taxon>Autobranchia</taxon>
        <taxon>Pteriomorphia</taxon>
        <taxon>Mytilida</taxon>
        <taxon>Mytiloidea</taxon>
        <taxon>Mytilidae</taxon>
        <taxon>Mytilinae</taxon>
        <taxon>Mytilus</taxon>
    </lineage>
</organism>
<dbReference type="AlphaFoldDB" id="A0A6J8CIH3"/>